<dbReference type="Proteomes" id="UP001428341">
    <property type="component" value="Unassembled WGS sequence"/>
</dbReference>
<dbReference type="PANTHER" id="PTHR13904">
    <property type="entry name" value="PRE-MRNA SPLICING FACTOR PRP31"/>
    <property type="match status" value="1"/>
</dbReference>
<feature type="domain" description="Nop" evidence="1">
    <location>
        <begin position="23"/>
        <end position="122"/>
    </location>
</feature>
<dbReference type="Gene3D" id="1.10.246.90">
    <property type="entry name" value="Nop domain"/>
    <property type="match status" value="1"/>
</dbReference>
<dbReference type="InterPro" id="IPR042239">
    <property type="entry name" value="Nop_C"/>
</dbReference>
<evidence type="ECO:0000313" key="2">
    <source>
        <dbReference type="EMBL" id="KAK9222438.1"/>
    </source>
</evidence>
<name>A0AAP0MX72_9ROSI</name>
<dbReference type="PANTHER" id="PTHR13904:SF0">
    <property type="entry name" value="U4_U6 SMALL NUCLEAR RIBONUCLEOPROTEIN PRP31"/>
    <property type="match status" value="1"/>
</dbReference>
<dbReference type="GO" id="GO:0071011">
    <property type="term" value="C:precatalytic spliceosome"/>
    <property type="evidence" value="ECO:0007669"/>
    <property type="project" value="TreeGrafter"/>
</dbReference>
<proteinExistence type="predicted"/>
<reference evidence="2 3" key="1">
    <citation type="submission" date="2024-05" db="EMBL/GenBank/DDBJ databases">
        <title>Haplotype-resolved chromosome-level genome assembly of Huyou (Citrus changshanensis).</title>
        <authorList>
            <person name="Miao C."/>
            <person name="Chen W."/>
            <person name="Wu Y."/>
            <person name="Wang L."/>
            <person name="Zhao S."/>
            <person name="Grierson D."/>
            <person name="Xu C."/>
            <person name="Chen K."/>
        </authorList>
    </citation>
    <scope>NUCLEOTIDE SEQUENCE [LARGE SCALE GENOMIC DNA]</scope>
    <source>
        <strain evidence="2">01-14</strain>
        <tissue evidence="2">Leaf</tissue>
    </source>
</reference>
<dbReference type="AlphaFoldDB" id="A0AAP0MX72"/>
<dbReference type="EMBL" id="JBCGBO010000002">
    <property type="protein sequence ID" value="KAK9222438.1"/>
    <property type="molecule type" value="Genomic_DNA"/>
</dbReference>
<dbReference type="GO" id="GO:0005687">
    <property type="term" value="C:U4 snRNP"/>
    <property type="evidence" value="ECO:0007669"/>
    <property type="project" value="TreeGrafter"/>
</dbReference>
<organism evidence="2 3">
    <name type="scientific">Citrus x changshan-huyou</name>
    <dbReference type="NCBI Taxonomy" id="2935761"/>
    <lineage>
        <taxon>Eukaryota</taxon>
        <taxon>Viridiplantae</taxon>
        <taxon>Streptophyta</taxon>
        <taxon>Embryophyta</taxon>
        <taxon>Tracheophyta</taxon>
        <taxon>Spermatophyta</taxon>
        <taxon>Magnoliopsida</taxon>
        <taxon>eudicotyledons</taxon>
        <taxon>Gunneridae</taxon>
        <taxon>Pentapetalae</taxon>
        <taxon>rosids</taxon>
        <taxon>malvids</taxon>
        <taxon>Sapindales</taxon>
        <taxon>Rutaceae</taxon>
        <taxon>Aurantioideae</taxon>
        <taxon>Citrus</taxon>
    </lineage>
</organism>
<gene>
    <name evidence="2" type="ORF">WN944_010873</name>
</gene>
<dbReference type="PROSITE" id="PS51358">
    <property type="entry name" value="NOP"/>
    <property type="match status" value="1"/>
</dbReference>
<evidence type="ECO:0000313" key="3">
    <source>
        <dbReference type="Proteomes" id="UP001428341"/>
    </source>
</evidence>
<sequence>MAISKLERSQFEKIVKSTCSSSWKPLPEDVLQKTVDSCDPRLMAGADVLSTLAKMPAHDVEVLDRHESDNNSLNDGYQESTEILRTAIPCMRKRTCQLLADKLKEATSIDLKREDRSGSFGR</sequence>
<dbReference type="InterPro" id="IPR036070">
    <property type="entry name" value="Nop_dom_sf"/>
</dbReference>
<dbReference type="SUPFAM" id="SSF89124">
    <property type="entry name" value="Nop domain"/>
    <property type="match status" value="1"/>
</dbReference>
<keyword evidence="3" id="KW-1185">Reference proteome</keyword>
<protein>
    <recommendedName>
        <fullName evidence="1">Nop domain-containing protein</fullName>
    </recommendedName>
</protein>
<dbReference type="GO" id="GO:0000244">
    <property type="term" value="P:spliceosomal tri-snRNP complex assembly"/>
    <property type="evidence" value="ECO:0007669"/>
    <property type="project" value="InterPro"/>
</dbReference>
<accession>A0AAP0MX72</accession>
<dbReference type="InterPro" id="IPR027105">
    <property type="entry name" value="Prp31"/>
</dbReference>
<comment type="caution">
    <text evidence="2">The sequence shown here is derived from an EMBL/GenBank/DDBJ whole genome shotgun (WGS) entry which is preliminary data.</text>
</comment>
<dbReference type="InterPro" id="IPR002687">
    <property type="entry name" value="Nop_dom"/>
</dbReference>
<dbReference type="GO" id="GO:0046540">
    <property type="term" value="C:U4/U6 x U5 tri-snRNP complex"/>
    <property type="evidence" value="ECO:0007669"/>
    <property type="project" value="InterPro"/>
</dbReference>
<evidence type="ECO:0000259" key="1">
    <source>
        <dbReference type="PROSITE" id="PS51358"/>
    </source>
</evidence>